<sequence>MSINYINYSDKDMATSSNNIGSVGTEDGKTSDNFNNLFNQIKSMGEQFLSQGNTDTIDNLSLMAAKDGAFDVVSYLMYKNLIKNVGAKDKDGLTLLHYLIINYSKINNPDKILDNILNNKNIGSFINAQDNINKNTPLHLATSYGLDDVVEKLIAKGADKTVLNNKNEFVGTDNENNVVTDKQNDIFLKKNTSSGLENAINNIVSLFLGSKAQPSSEASLKMTDDLKSYKINNETTVSENITPSVINKIIQNKNTNRNANDDDIDTNSIIRDVIKKNGNQMSDAKNDTSDFIQNVISNIKSQNANKTQSGGSNNGQRQMKTMSDFEINEGQMITDDSEDLVNNTDDFEKRYPNLDKYTGWAERKESRQSRSNIKYADENTDSEKPKKSMSRSSNNKEENKDLSRVIQNQSDVIHKRTVEKIMEILGVDEETAKIYKAALYDQVKSEDKDGKLNNYDRAVEMEKLATTSNLNKIDVEYWREKIAKGREERKSNLEKSNNKMKRYQEKSENSMLSVESDTSLSNTSDN</sequence>
<feature type="compositionally biased region" description="Basic and acidic residues" evidence="1">
    <location>
        <begin position="375"/>
        <end position="386"/>
    </location>
</feature>
<feature type="compositionally biased region" description="Basic and acidic residues" evidence="1">
    <location>
        <begin position="394"/>
        <end position="403"/>
    </location>
</feature>
<dbReference type="EMBL" id="KY684083">
    <property type="protein sequence ID" value="ARF09035.1"/>
    <property type="molecule type" value="Genomic_DNA"/>
</dbReference>
<proteinExistence type="predicted"/>
<dbReference type="Gene3D" id="1.25.40.20">
    <property type="entry name" value="Ankyrin repeat-containing domain"/>
    <property type="match status" value="1"/>
</dbReference>
<feature type="region of interest" description="Disordered" evidence="1">
    <location>
        <begin position="485"/>
        <end position="526"/>
    </location>
</feature>
<evidence type="ECO:0000313" key="2">
    <source>
        <dbReference type="EMBL" id="ARF09035.1"/>
    </source>
</evidence>
<dbReference type="InterPro" id="IPR036770">
    <property type="entry name" value="Ankyrin_rpt-contain_sf"/>
</dbReference>
<dbReference type="PROSITE" id="PS50088">
    <property type="entry name" value="ANK_REPEAT"/>
    <property type="match status" value="1"/>
</dbReference>
<accession>A0A1V0SBE4</accession>
<protein>
    <submittedName>
        <fullName evidence="2">Ankyrin repeat protein</fullName>
    </submittedName>
</protein>
<dbReference type="SMART" id="SM00248">
    <property type="entry name" value="ANK"/>
    <property type="match status" value="2"/>
</dbReference>
<organism evidence="2">
    <name type="scientific">Catovirus CTV1</name>
    <dbReference type="NCBI Taxonomy" id="1977631"/>
    <lineage>
        <taxon>Viruses</taxon>
        <taxon>Varidnaviria</taxon>
        <taxon>Bamfordvirae</taxon>
        <taxon>Nucleocytoviricota</taxon>
        <taxon>Megaviricetes</taxon>
        <taxon>Imitervirales</taxon>
        <taxon>Mimiviridae</taxon>
        <taxon>Klosneuvirinae</taxon>
        <taxon>Catovirus</taxon>
    </lineage>
</organism>
<feature type="compositionally biased region" description="Basic and acidic residues" evidence="1">
    <location>
        <begin position="485"/>
        <end position="508"/>
    </location>
</feature>
<feature type="region of interest" description="Disordered" evidence="1">
    <location>
        <begin position="362"/>
        <end position="406"/>
    </location>
</feature>
<dbReference type="SUPFAM" id="SSF48403">
    <property type="entry name" value="Ankyrin repeat"/>
    <property type="match status" value="1"/>
</dbReference>
<reference evidence="2" key="1">
    <citation type="journal article" date="2017" name="Science">
        <title>Giant viruses with an expanded complement of translation system components.</title>
        <authorList>
            <person name="Schulz F."/>
            <person name="Yutin N."/>
            <person name="Ivanova N.N."/>
            <person name="Ortega D.R."/>
            <person name="Lee T.K."/>
            <person name="Vierheilig J."/>
            <person name="Daims H."/>
            <person name="Horn M."/>
            <person name="Wagner M."/>
            <person name="Jensen G.J."/>
            <person name="Kyrpides N.C."/>
            <person name="Koonin E.V."/>
            <person name="Woyke T."/>
        </authorList>
    </citation>
    <scope>NUCLEOTIDE SEQUENCE</scope>
    <source>
        <strain evidence="2">CTV1</strain>
    </source>
</reference>
<dbReference type="PROSITE" id="PS50297">
    <property type="entry name" value="ANK_REP_REGION"/>
    <property type="match status" value="1"/>
</dbReference>
<gene>
    <name evidence="2" type="ORF">Catovirus_1_1085</name>
</gene>
<dbReference type="Pfam" id="PF12796">
    <property type="entry name" value="Ank_2"/>
    <property type="match status" value="1"/>
</dbReference>
<dbReference type="InterPro" id="IPR002110">
    <property type="entry name" value="Ankyrin_rpt"/>
</dbReference>
<feature type="compositionally biased region" description="Polar residues" evidence="1">
    <location>
        <begin position="509"/>
        <end position="526"/>
    </location>
</feature>
<evidence type="ECO:0000256" key="1">
    <source>
        <dbReference type="SAM" id="MobiDB-lite"/>
    </source>
</evidence>
<name>A0A1V0SBE4_9VIRU</name>